<evidence type="ECO:0000256" key="1">
    <source>
        <dbReference type="SAM" id="Phobius"/>
    </source>
</evidence>
<dbReference type="EMBL" id="DF967975">
    <property type="protein sequence ID" value="GAP19621.1"/>
    <property type="molecule type" value="Genomic_DNA"/>
</dbReference>
<gene>
    <name evidence="2" type="ORF">LSAC_03531</name>
</gene>
<keyword evidence="1" id="KW-0472">Membrane</keyword>
<organism evidence="2">
    <name type="scientific">Levilinea saccharolytica</name>
    <dbReference type="NCBI Taxonomy" id="229921"/>
    <lineage>
        <taxon>Bacteria</taxon>
        <taxon>Bacillati</taxon>
        <taxon>Chloroflexota</taxon>
        <taxon>Anaerolineae</taxon>
        <taxon>Anaerolineales</taxon>
        <taxon>Anaerolineaceae</taxon>
        <taxon>Levilinea</taxon>
    </lineage>
</organism>
<dbReference type="RefSeq" id="WP_147238938.1">
    <property type="nucleotide sequence ID" value="NZ_BBXZ01000184.1"/>
</dbReference>
<keyword evidence="1" id="KW-0812">Transmembrane</keyword>
<feature type="transmembrane region" description="Helical" evidence="1">
    <location>
        <begin position="24"/>
        <end position="47"/>
    </location>
</feature>
<protein>
    <submittedName>
        <fullName evidence="2">Uncharacterized protein</fullName>
    </submittedName>
</protein>
<name>A0A0M8JQ81_9CHLR</name>
<accession>A0A0M8JQ81</accession>
<evidence type="ECO:0000313" key="2">
    <source>
        <dbReference type="EMBL" id="GAP19621.1"/>
    </source>
</evidence>
<reference evidence="2" key="1">
    <citation type="journal article" date="2015" name="Genome Announc.">
        <title>Draft Genome Sequences of Anaerolinea thermolimosa IMO-1, Bellilinea caldifistulae GOMI-1, Leptolinea tardivitalis YMTK-2, Levilinea saccharolytica KIBI-1, Longilinea arvoryzae KOME-1, Previously Described as Members of the Class Anaerolineae (Chloroflexi).</title>
        <authorList>
            <person name="Matsuura N."/>
            <person name="Tourlousse M.D."/>
            <person name="Ohashi A."/>
            <person name="Hugenholtz P."/>
            <person name="Sekiguchi Y."/>
        </authorList>
    </citation>
    <scope>NUCLEOTIDE SEQUENCE</scope>
    <source>
        <strain evidence="2">KIBI-1</strain>
    </source>
</reference>
<proteinExistence type="predicted"/>
<keyword evidence="1" id="KW-1133">Transmembrane helix</keyword>
<sequence length="181" mass="20681">MASDNTFEWLDFPDEGFMGGEWGWGHTIGCFFATCLYVVPGIIFLIWKPIARANYLAKQEEVKKNHEIAFERTGCDYLYSALHLGGHPRLPYQNRVLIGIKERSIIFYSYSLEELHNLPLEMVNVAVKTTQTVSGGSYVTTSNVYTLLWRETINGKVFDTEFNMTPYSPESFVDTINKLSV</sequence>
<dbReference type="AlphaFoldDB" id="A0A0M8JQ81"/>